<dbReference type="GO" id="GO:0023051">
    <property type="term" value="P:regulation of signaling"/>
    <property type="evidence" value="ECO:0007669"/>
    <property type="project" value="UniProtKB-ARBA"/>
</dbReference>
<dbReference type="CDD" id="cd03135">
    <property type="entry name" value="GATase1_DJ-1"/>
    <property type="match status" value="1"/>
</dbReference>
<dbReference type="GO" id="GO:0006979">
    <property type="term" value="P:response to oxidative stress"/>
    <property type="evidence" value="ECO:0007669"/>
    <property type="project" value="TreeGrafter"/>
</dbReference>
<name>A0A0X3NU90_SCHSO</name>
<dbReference type="EMBL" id="GEEE01020100">
    <property type="protein sequence ID" value="JAP43125.1"/>
    <property type="molecule type" value="Transcribed_RNA"/>
</dbReference>
<dbReference type="GO" id="GO:0005739">
    <property type="term" value="C:mitochondrion"/>
    <property type="evidence" value="ECO:0007669"/>
    <property type="project" value="TreeGrafter"/>
</dbReference>
<dbReference type="PANTHER" id="PTHR48094">
    <property type="entry name" value="PROTEIN/NUCLEIC ACID DEGLYCASE DJ-1-RELATED"/>
    <property type="match status" value="1"/>
</dbReference>
<dbReference type="InterPro" id="IPR050325">
    <property type="entry name" value="Prot/Nucl_acid_deglycase"/>
</dbReference>
<feature type="domain" description="DJ-1/PfpI" evidence="3">
    <location>
        <begin position="30"/>
        <end position="194"/>
    </location>
</feature>
<protein>
    <submittedName>
        <fullName evidence="4">Protein DJ-1</fullName>
    </submittedName>
</protein>
<gene>
    <name evidence="4" type="primary">PARK7</name>
    <name evidence="4" type="ORF">TR84677</name>
</gene>
<evidence type="ECO:0000259" key="3">
    <source>
        <dbReference type="Pfam" id="PF01965"/>
    </source>
</evidence>
<dbReference type="NCBIfam" id="TIGR01383">
    <property type="entry name" value="not_thiJ"/>
    <property type="match status" value="1"/>
</dbReference>
<dbReference type="GO" id="GO:1903189">
    <property type="term" value="P:glyoxal metabolic process"/>
    <property type="evidence" value="ECO:0007669"/>
    <property type="project" value="TreeGrafter"/>
</dbReference>
<sequence>FFCASFIFVRTITANLIINSVVAAVSSMSKTALLLLAEGAEELELITIADILARSKVNVVIAGVSGKDVVLCGLGVKIQPDVSLADVQDNEFDAVILPGGVQGTDNLSKSPIVGKLLQRQHGANKIVAAMCAAPCALKAHKIAFGYKITSYPSMKDQLAGDYEYQDSEIVVVDRNVVTSQGPATASEFAFKLAEILVDKKTVASVRKGMLF</sequence>
<dbReference type="Gene3D" id="3.40.50.880">
    <property type="match status" value="1"/>
</dbReference>
<dbReference type="GO" id="GO:0010646">
    <property type="term" value="P:regulation of cell communication"/>
    <property type="evidence" value="ECO:0007669"/>
    <property type="project" value="UniProtKB-ARBA"/>
</dbReference>
<dbReference type="GO" id="GO:0046295">
    <property type="term" value="P:glycolate biosynthetic process"/>
    <property type="evidence" value="ECO:0007669"/>
    <property type="project" value="TreeGrafter"/>
</dbReference>
<dbReference type="Pfam" id="PF01965">
    <property type="entry name" value="DJ-1_PfpI"/>
    <property type="match status" value="1"/>
</dbReference>
<dbReference type="InterPro" id="IPR002818">
    <property type="entry name" value="DJ-1/PfpI"/>
</dbReference>
<evidence type="ECO:0000256" key="2">
    <source>
        <dbReference type="ARBA" id="ARBA00022490"/>
    </source>
</evidence>
<dbReference type="InterPro" id="IPR006287">
    <property type="entry name" value="DJ-1"/>
</dbReference>
<comment type="subcellular location">
    <subcellularLocation>
        <location evidence="1">Cytoplasm</location>
    </subcellularLocation>
</comment>
<dbReference type="AlphaFoldDB" id="A0A0X3NU90"/>
<evidence type="ECO:0000313" key="4">
    <source>
        <dbReference type="EMBL" id="JAP43125.1"/>
    </source>
</evidence>
<proteinExistence type="predicted"/>
<dbReference type="InterPro" id="IPR029062">
    <property type="entry name" value="Class_I_gatase-like"/>
</dbReference>
<accession>A0A0X3NU90</accession>
<evidence type="ECO:0000256" key="1">
    <source>
        <dbReference type="ARBA" id="ARBA00004496"/>
    </source>
</evidence>
<keyword evidence="2" id="KW-0963">Cytoplasm</keyword>
<dbReference type="FunFam" id="3.40.50.880:FF:000022">
    <property type="entry name" value="protein deglycase DJ-1"/>
    <property type="match status" value="1"/>
</dbReference>
<reference evidence="4" key="1">
    <citation type="submission" date="2016-01" db="EMBL/GenBank/DDBJ databases">
        <title>Reference transcriptome for the parasite Schistocephalus solidus: insights into the molecular evolution of parasitism.</title>
        <authorList>
            <person name="Hebert F.O."/>
            <person name="Grambauer S."/>
            <person name="Barber I."/>
            <person name="Landry C.R."/>
            <person name="Aubin-Horth N."/>
        </authorList>
    </citation>
    <scope>NUCLEOTIDE SEQUENCE</scope>
</reference>
<feature type="non-terminal residue" evidence="4">
    <location>
        <position position="1"/>
    </location>
</feature>
<dbReference type="GO" id="GO:0005634">
    <property type="term" value="C:nucleus"/>
    <property type="evidence" value="ECO:0007669"/>
    <property type="project" value="TreeGrafter"/>
</dbReference>
<dbReference type="SUPFAM" id="SSF52317">
    <property type="entry name" value="Class I glutamine amidotransferase-like"/>
    <property type="match status" value="1"/>
</dbReference>
<organism evidence="4">
    <name type="scientific">Schistocephalus solidus</name>
    <name type="common">Tapeworm</name>
    <dbReference type="NCBI Taxonomy" id="70667"/>
    <lineage>
        <taxon>Eukaryota</taxon>
        <taxon>Metazoa</taxon>
        <taxon>Spiralia</taxon>
        <taxon>Lophotrochozoa</taxon>
        <taxon>Platyhelminthes</taxon>
        <taxon>Cestoda</taxon>
        <taxon>Eucestoda</taxon>
        <taxon>Diphyllobothriidea</taxon>
        <taxon>Diphyllobothriidae</taxon>
        <taxon>Schistocephalus</taxon>
    </lineage>
</organism>
<dbReference type="PANTHER" id="PTHR48094:SF12">
    <property type="entry name" value="PARKINSON DISEASE PROTEIN 7 HOMOLOG"/>
    <property type="match status" value="1"/>
</dbReference>